<comment type="subunit">
    <text evidence="8">Forms a heterodimer with TMPRSS7. Interacts with VTN. Binds LRP1B; binding is followed by internalization and degradation. Interacts with PPP1CB. In complex with PLAU/uPA, interacts with PLAUR/uPAR. Interacts with SORL1 and LRP1, either alone or in complex with PLAU; these interactions are abolished in the presence of LRPAP1/RAP. The ternary complex composed of PLAUR-PLAU-PAI1 also interacts with SORL1. Interacts with PLAT/tPA. Also interacts with SORL1, when complexed to PLAT/tPA.</text>
</comment>
<dbReference type="AlphaFoldDB" id="A0A9F2R9S3"/>
<evidence type="ECO:0000256" key="4">
    <source>
        <dbReference type="ARBA" id="ARBA00022900"/>
    </source>
</evidence>
<evidence type="ECO:0000259" key="11">
    <source>
        <dbReference type="SMART" id="SM00093"/>
    </source>
</evidence>
<dbReference type="InterPro" id="IPR036186">
    <property type="entry name" value="Serpin_sf"/>
</dbReference>
<dbReference type="GO" id="GO:0005615">
    <property type="term" value="C:extracellular space"/>
    <property type="evidence" value="ECO:0007669"/>
    <property type="project" value="InterPro"/>
</dbReference>
<evidence type="ECO:0000256" key="5">
    <source>
        <dbReference type="ARBA" id="ARBA00040523"/>
    </source>
</evidence>
<dbReference type="Gene3D" id="2.30.39.10">
    <property type="entry name" value="Alpha-1-antitrypsin, domain 1"/>
    <property type="match status" value="1"/>
</dbReference>
<proteinExistence type="inferred from homology"/>
<keyword evidence="12" id="KW-1185">Reference proteome</keyword>
<dbReference type="Proteomes" id="UP000695026">
    <property type="component" value="Unplaced"/>
</dbReference>
<evidence type="ECO:0000313" key="13">
    <source>
        <dbReference type="RefSeq" id="XP_007440468.2"/>
    </source>
</evidence>
<dbReference type="PANTHER" id="PTHR11461:SF49">
    <property type="entry name" value="PLASMINOGEN ACTIVATOR INHIBITOR 1"/>
    <property type="match status" value="1"/>
</dbReference>
<evidence type="ECO:0000256" key="9">
    <source>
        <dbReference type="RuleBase" id="RU000411"/>
    </source>
</evidence>
<keyword evidence="2" id="KW-0646">Protease inhibitor</keyword>
<dbReference type="RefSeq" id="XP_007440468.2">
    <property type="nucleotide sequence ID" value="XM_007440406.3"/>
</dbReference>
<dbReference type="Gene3D" id="3.30.497.10">
    <property type="entry name" value="Antithrombin, subunit I, domain 2"/>
    <property type="match status" value="1"/>
</dbReference>
<evidence type="ECO:0000256" key="8">
    <source>
        <dbReference type="ARBA" id="ARBA00066062"/>
    </source>
</evidence>
<evidence type="ECO:0000313" key="12">
    <source>
        <dbReference type="Proteomes" id="UP000695026"/>
    </source>
</evidence>
<dbReference type="InterPro" id="IPR042178">
    <property type="entry name" value="Serpin_sf_1"/>
</dbReference>
<dbReference type="KEGG" id="pbi:103062655"/>
<reference evidence="13" key="1">
    <citation type="submission" date="2025-08" db="UniProtKB">
        <authorList>
            <consortium name="RefSeq"/>
        </authorList>
    </citation>
    <scope>IDENTIFICATION</scope>
    <source>
        <tissue evidence="13">Liver</tissue>
    </source>
</reference>
<keyword evidence="4" id="KW-0722">Serine protease inhibitor</keyword>
<evidence type="ECO:0000256" key="10">
    <source>
        <dbReference type="SAM" id="SignalP"/>
    </source>
</evidence>
<protein>
    <recommendedName>
        <fullName evidence="5">Plasminogen activator inhibitor 1</fullName>
    </recommendedName>
    <alternativeName>
        <fullName evidence="6">Endothelial plasminogen activator inhibitor</fullName>
    </alternativeName>
    <alternativeName>
        <fullName evidence="7">Serpin E1</fullName>
    </alternativeName>
</protein>
<dbReference type="PANTHER" id="PTHR11461">
    <property type="entry name" value="SERINE PROTEASE INHIBITOR, SERPIN"/>
    <property type="match status" value="1"/>
</dbReference>
<feature type="signal peptide" evidence="10">
    <location>
        <begin position="1"/>
        <end position="17"/>
    </location>
</feature>
<dbReference type="GO" id="GO:0061044">
    <property type="term" value="P:negative regulation of vascular wound healing"/>
    <property type="evidence" value="ECO:0007669"/>
    <property type="project" value="TreeGrafter"/>
</dbReference>
<organism evidence="12 13">
    <name type="scientific">Python bivittatus</name>
    <name type="common">Burmese python</name>
    <name type="synonym">Python molurus bivittatus</name>
    <dbReference type="NCBI Taxonomy" id="176946"/>
    <lineage>
        <taxon>Eukaryota</taxon>
        <taxon>Metazoa</taxon>
        <taxon>Chordata</taxon>
        <taxon>Craniata</taxon>
        <taxon>Vertebrata</taxon>
        <taxon>Euteleostomi</taxon>
        <taxon>Lepidosauria</taxon>
        <taxon>Squamata</taxon>
        <taxon>Bifurcata</taxon>
        <taxon>Unidentata</taxon>
        <taxon>Episquamata</taxon>
        <taxon>Toxicofera</taxon>
        <taxon>Serpentes</taxon>
        <taxon>Henophidia</taxon>
        <taxon>Pythonidae</taxon>
        <taxon>Python</taxon>
    </lineage>
</organism>
<comment type="similarity">
    <text evidence="1 9">Belongs to the serpin family.</text>
</comment>
<keyword evidence="3 10" id="KW-0732">Signal</keyword>
<evidence type="ECO:0000256" key="3">
    <source>
        <dbReference type="ARBA" id="ARBA00022729"/>
    </source>
</evidence>
<dbReference type="CTD" id="5054"/>
<feature type="domain" description="Serpin" evidence="11">
    <location>
        <begin position="38"/>
        <end position="400"/>
    </location>
</feature>
<dbReference type="FunFam" id="3.30.497.10:FF:000006">
    <property type="entry name" value="Plasminogen activator inhibitor 1"/>
    <property type="match status" value="1"/>
</dbReference>
<dbReference type="GeneID" id="103062655"/>
<dbReference type="InterPro" id="IPR042185">
    <property type="entry name" value="Serpin_sf_2"/>
</dbReference>
<accession>A0A9F2R9S3</accession>
<dbReference type="PROSITE" id="PS00284">
    <property type="entry name" value="SERPIN"/>
    <property type="match status" value="1"/>
</dbReference>
<evidence type="ECO:0000256" key="6">
    <source>
        <dbReference type="ARBA" id="ARBA00041825"/>
    </source>
</evidence>
<dbReference type="FunFam" id="2.10.310.10:FF:000001">
    <property type="entry name" value="Serpin family A member 1"/>
    <property type="match status" value="1"/>
</dbReference>
<dbReference type="GO" id="GO:0010757">
    <property type="term" value="P:negative regulation of plasminogen activation"/>
    <property type="evidence" value="ECO:0007669"/>
    <property type="project" value="TreeGrafter"/>
</dbReference>
<evidence type="ECO:0000256" key="7">
    <source>
        <dbReference type="ARBA" id="ARBA00043166"/>
    </source>
</evidence>
<name>A0A9F2R9S3_PYTBI</name>
<dbReference type="SUPFAM" id="SSF56574">
    <property type="entry name" value="Serpins"/>
    <property type="match status" value="1"/>
</dbReference>
<dbReference type="InterPro" id="IPR000215">
    <property type="entry name" value="Serpin_fam"/>
</dbReference>
<feature type="chain" id="PRO_5039933479" description="Plasminogen activator inhibitor 1" evidence="10">
    <location>
        <begin position="18"/>
        <end position="400"/>
    </location>
</feature>
<evidence type="ECO:0000256" key="1">
    <source>
        <dbReference type="ARBA" id="ARBA00009500"/>
    </source>
</evidence>
<dbReference type="GO" id="GO:0004867">
    <property type="term" value="F:serine-type endopeptidase inhibitor activity"/>
    <property type="evidence" value="ECO:0007669"/>
    <property type="project" value="UniProtKB-KW"/>
</dbReference>
<gene>
    <name evidence="13" type="primary">SERPINE1</name>
</gene>
<dbReference type="InterPro" id="IPR023795">
    <property type="entry name" value="Serpin_CS"/>
</dbReference>
<dbReference type="OMA" id="AMQFKIE"/>
<dbReference type="InterPro" id="IPR023796">
    <property type="entry name" value="Serpin_dom"/>
</dbReference>
<sequence>MELWSLLPFACLALSHAAPPPSGYHVARVAQLSTDFGVKVFREVTKASKDQNVAFSPYGVASVVAMLQVASGGSTRSQIQDAVVYSLKERGIPRALRLLQKTLTDPRSEDVVEMADALFVQRDLPLVPNFMLRFHRIFDQMVKQVDFTESARARDIINAWVKQHTDGMIQDFLQKGTLDAMTRLVLVNAIHFKGLWQLPFPEAATRHRIFHKLDGSTLSVPMMEQTAQFNYGEFSTPDQVGYDVIELPYQGEVLSMLIATPFQLNAPLSALAAAVDAQLIAEWKSNMSAVTRLLVLPKFSLESEADLRGPLEALGMTDMFDSQKANFSCLSVRDSLFVAQALQKVKIDVNESGTEASSATAAIIYSRMAPLEIVLDRPFLFVVRHNPTGTILFMGQVMEP</sequence>
<dbReference type="Pfam" id="PF00079">
    <property type="entry name" value="Serpin"/>
    <property type="match status" value="1"/>
</dbReference>
<evidence type="ECO:0000256" key="2">
    <source>
        <dbReference type="ARBA" id="ARBA00022690"/>
    </source>
</evidence>
<dbReference type="SMART" id="SM00093">
    <property type="entry name" value="SERPIN"/>
    <property type="match status" value="1"/>
</dbReference>